<evidence type="ECO:0000313" key="2">
    <source>
        <dbReference type="Proteomes" id="UP001141806"/>
    </source>
</evidence>
<gene>
    <name evidence="1" type="ORF">NE237_018483</name>
</gene>
<keyword evidence="2" id="KW-1185">Reference proteome</keyword>
<comment type="caution">
    <text evidence="1">The sequence shown here is derived from an EMBL/GenBank/DDBJ whole genome shotgun (WGS) entry which is preliminary data.</text>
</comment>
<name>A0A9Q0KA26_9MAGN</name>
<dbReference type="Proteomes" id="UP001141806">
    <property type="component" value="Unassembled WGS sequence"/>
</dbReference>
<organism evidence="1 2">
    <name type="scientific">Protea cynaroides</name>
    <dbReference type="NCBI Taxonomy" id="273540"/>
    <lineage>
        <taxon>Eukaryota</taxon>
        <taxon>Viridiplantae</taxon>
        <taxon>Streptophyta</taxon>
        <taxon>Embryophyta</taxon>
        <taxon>Tracheophyta</taxon>
        <taxon>Spermatophyta</taxon>
        <taxon>Magnoliopsida</taxon>
        <taxon>Proteales</taxon>
        <taxon>Proteaceae</taxon>
        <taxon>Protea</taxon>
    </lineage>
</organism>
<protein>
    <submittedName>
        <fullName evidence="1">Uncharacterized protein</fullName>
    </submittedName>
</protein>
<evidence type="ECO:0000313" key="1">
    <source>
        <dbReference type="EMBL" id="KAJ4966634.1"/>
    </source>
</evidence>
<accession>A0A9Q0KA26</accession>
<sequence length="117" mass="13349">MVIVTECPSYLTISSIKPVCGSNLDNPNSTSPVFLFKFPFPTRISSSASKEKKIWKGKDRNMIIQILIHNSFQLLAHQWLNFVLTMSPMSVLRVGFSTIPLKRFPFFLERVLSVVPF</sequence>
<proteinExistence type="predicted"/>
<dbReference type="AlphaFoldDB" id="A0A9Q0KA26"/>
<reference evidence="1" key="1">
    <citation type="journal article" date="2023" name="Plant J.">
        <title>The genome of the king protea, Protea cynaroides.</title>
        <authorList>
            <person name="Chang J."/>
            <person name="Duong T.A."/>
            <person name="Schoeman C."/>
            <person name="Ma X."/>
            <person name="Roodt D."/>
            <person name="Barker N."/>
            <person name="Li Z."/>
            <person name="Van de Peer Y."/>
            <person name="Mizrachi E."/>
        </authorList>
    </citation>
    <scope>NUCLEOTIDE SEQUENCE</scope>
    <source>
        <tissue evidence="1">Young leaves</tissue>
    </source>
</reference>
<dbReference type="EMBL" id="JAMYWD010000007">
    <property type="protein sequence ID" value="KAJ4966634.1"/>
    <property type="molecule type" value="Genomic_DNA"/>
</dbReference>